<gene>
    <name evidence="1" type="ORF">I4W93_010250</name>
</gene>
<protein>
    <recommendedName>
        <fullName evidence="3">Lipoprotein</fullName>
    </recommendedName>
</protein>
<dbReference type="RefSeq" id="WP_205311014.1">
    <property type="nucleotide sequence ID" value="NZ_JAERPS020000003.1"/>
</dbReference>
<sequence length="73" mass="7923">MAVILLLTGCGGAPNKLPEFNGVYARYSDGTLIKLDGVENHTSAWLDFEGSISFSTAAQANSNLRLYVMQKQK</sequence>
<name>A0ABS7X8X5_9GAMM</name>
<proteinExistence type="predicted"/>
<comment type="caution">
    <text evidence="1">The sequence shown here is derived from an EMBL/GenBank/DDBJ whole genome shotgun (WGS) entry which is preliminary data.</text>
</comment>
<accession>A0ABS7X8X5</accession>
<dbReference type="Proteomes" id="UP000663814">
    <property type="component" value="Unassembled WGS sequence"/>
</dbReference>
<evidence type="ECO:0008006" key="3">
    <source>
        <dbReference type="Google" id="ProtNLM"/>
    </source>
</evidence>
<evidence type="ECO:0000313" key="2">
    <source>
        <dbReference type="Proteomes" id="UP000663814"/>
    </source>
</evidence>
<reference evidence="1 2" key="2">
    <citation type="submission" date="2021-08" db="EMBL/GenBank/DDBJ databases">
        <title>Rheinheimera aquimaris sp. nov., isolated from seawater of the East Sea in Korea.</title>
        <authorList>
            <person name="Kim K.H."/>
            <person name="Wenting R."/>
            <person name="Kim K.R."/>
            <person name="Jeon C.O."/>
        </authorList>
    </citation>
    <scope>NUCLEOTIDE SEQUENCE [LARGE SCALE GENOMIC DNA]</scope>
    <source>
        <strain evidence="1 2">MA-13</strain>
    </source>
</reference>
<organism evidence="1 2">
    <name type="scientific">Rheinheimera maricola</name>
    <dbReference type="NCBI Taxonomy" id="2793282"/>
    <lineage>
        <taxon>Bacteria</taxon>
        <taxon>Pseudomonadati</taxon>
        <taxon>Pseudomonadota</taxon>
        <taxon>Gammaproteobacteria</taxon>
        <taxon>Chromatiales</taxon>
        <taxon>Chromatiaceae</taxon>
        <taxon>Rheinheimera</taxon>
    </lineage>
</organism>
<keyword evidence="2" id="KW-1185">Reference proteome</keyword>
<dbReference type="EMBL" id="JAERPS020000003">
    <property type="protein sequence ID" value="MBZ9611977.1"/>
    <property type="molecule type" value="Genomic_DNA"/>
</dbReference>
<evidence type="ECO:0000313" key="1">
    <source>
        <dbReference type="EMBL" id="MBZ9611977.1"/>
    </source>
</evidence>
<reference evidence="1 2" key="1">
    <citation type="submission" date="2020-12" db="EMBL/GenBank/DDBJ databases">
        <authorList>
            <person name="Ruan W."/>
            <person name="Khan S.A."/>
            <person name="Jeon C.O."/>
        </authorList>
    </citation>
    <scope>NUCLEOTIDE SEQUENCE [LARGE SCALE GENOMIC DNA]</scope>
    <source>
        <strain evidence="1 2">MA-13</strain>
    </source>
</reference>